<dbReference type="PANTHER" id="PTHR45711">
    <property type="entry name" value="CHLORIDE CHANNEL PROTEIN"/>
    <property type="match status" value="1"/>
</dbReference>
<keyword evidence="5" id="KW-0406">Ion transport</keyword>
<feature type="transmembrane region" description="Helical" evidence="8">
    <location>
        <begin position="303"/>
        <end position="323"/>
    </location>
</feature>
<dbReference type="RefSeq" id="WP_092480439.1">
    <property type="nucleotide sequence ID" value="NZ_FOXW01000004.1"/>
</dbReference>
<sequence length="511" mass="56111">MKHSLFTIKDRRIRYIAKGILVGIFTGIVVSLFRLGVEKILESIVQLYALFRSEPIWLLPWAVVSILAALIIGLLVKSEPNIKGSGIPQVEGQVQGVIHVQWWSILWKKFIGGLIAIGSGLFLGREGPSIQLGAAVGLGTSKLTKGDETEETVLLSSGAGAGLAAAFNAPVAGLMFVLEEVHHNFSPLVAVTTFTSAIVANFVSLTIFGLTPVINIRAVTFLPLQYYIYLPCLGIFLGLAGWLYNKVLLDILPKFYQRFSFIPKHFNSVIPLLLLIPIGYYLPSIIGGGSGFIVQLPKWNLSLFILIALFILRFVFSMVSYGASVPGGIFLPILSLGAILGTIFAQLMIHYFQMDARYLTHFILFAMAGYFTAIGKAPLTAILLVTEMVGGLNQLMPLAVVSLTAYITADFLGSKPIYESLLEKLLPVDHSISINKPYSFIHPIEANSHLAKKAIKDVQWPEDMIISSLHRGNERILPHGETKIYIGDHLIINCDLKKASTIQQILKEKQI</sequence>
<comment type="subcellular location">
    <subcellularLocation>
        <location evidence="1">Membrane</location>
        <topology evidence="1">Multi-pass membrane protein</topology>
    </subcellularLocation>
</comment>
<feature type="transmembrane region" description="Helical" evidence="8">
    <location>
        <begin position="57"/>
        <end position="76"/>
    </location>
</feature>
<name>A0A1I5XEG4_9LACT</name>
<feature type="transmembrane region" description="Helical" evidence="8">
    <location>
        <begin position="188"/>
        <end position="214"/>
    </location>
</feature>
<dbReference type="STRING" id="82801.SAMN04488506_1394"/>
<feature type="transmembrane region" description="Helical" evidence="8">
    <location>
        <begin position="226"/>
        <end position="245"/>
    </location>
</feature>
<dbReference type="InterPro" id="IPR014743">
    <property type="entry name" value="Cl-channel_core"/>
</dbReference>
<dbReference type="PANTHER" id="PTHR45711:SF6">
    <property type="entry name" value="CHLORIDE CHANNEL PROTEIN"/>
    <property type="match status" value="1"/>
</dbReference>
<evidence type="ECO:0000313" key="10">
    <source>
        <dbReference type="EMBL" id="SFQ30373.1"/>
    </source>
</evidence>
<dbReference type="InterPro" id="IPR006037">
    <property type="entry name" value="RCK_C"/>
</dbReference>
<dbReference type="PROSITE" id="PS51202">
    <property type="entry name" value="RCK_C"/>
    <property type="match status" value="1"/>
</dbReference>
<feature type="transmembrane region" description="Helical" evidence="8">
    <location>
        <begin position="361"/>
        <end position="383"/>
    </location>
</feature>
<evidence type="ECO:0000313" key="11">
    <source>
        <dbReference type="Proteomes" id="UP000199136"/>
    </source>
</evidence>
<evidence type="ECO:0000256" key="7">
    <source>
        <dbReference type="ARBA" id="ARBA00023214"/>
    </source>
</evidence>
<keyword evidence="3 8" id="KW-0812">Transmembrane</keyword>
<dbReference type="SUPFAM" id="SSF116726">
    <property type="entry name" value="TrkA C-terminal domain-like"/>
    <property type="match status" value="1"/>
</dbReference>
<dbReference type="Gene3D" id="3.30.70.1450">
    <property type="entry name" value="Regulator of K+ conductance, C-terminal domain"/>
    <property type="match status" value="1"/>
</dbReference>
<dbReference type="GO" id="GO:0006813">
    <property type="term" value="P:potassium ion transport"/>
    <property type="evidence" value="ECO:0007669"/>
    <property type="project" value="InterPro"/>
</dbReference>
<dbReference type="Pfam" id="PF02080">
    <property type="entry name" value="TrkA_C"/>
    <property type="match status" value="1"/>
</dbReference>
<feature type="domain" description="RCK C-terminal" evidence="9">
    <location>
        <begin position="426"/>
        <end position="508"/>
    </location>
</feature>
<dbReference type="InterPro" id="IPR036721">
    <property type="entry name" value="RCK_C_sf"/>
</dbReference>
<dbReference type="Proteomes" id="UP000199136">
    <property type="component" value="Unassembled WGS sequence"/>
</dbReference>
<feature type="transmembrane region" description="Helical" evidence="8">
    <location>
        <begin position="152"/>
        <end position="176"/>
    </location>
</feature>
<evidence type="ECO:0000256" key="8">
    <source>
        <dbReference type="SAM" id="Phobius"/>
    </source>
</evidence>
<evidence type="ECO:0000256" key="3">
    <source>
        <dbReference type="ARBA" id="ARBA00022692"/>
    </source>
</evidence>
<keyword evidence="4 8" id="KW-1133">Transmembrane helix</keyword>
<evidence type="ECO:0000256" key="5">
    <source>
        <dbReference type="ARBA" id="ARBA00023065"/>
    </source>
</evidence>
<dbReference type="InterPro" id="IPR001807">
    <property type="entry name" value="ClC"/>
</dbReference>
<dbReference type="Gene3D" id="1.10.3080.10">
    <property type="entry name" value="Clc chloride channel"/>
    <property type="match status" value="1"/>
</dbReference>
<dbReference type="EMBL" id="FOXW01000004">
    <property type="protein sequence ID" value="SFQ30373.1"/>
    <property type="molecule type" value="Genomic_DNA"/>
</dbReference>
<accession>A0A1I5XEG4</accession>
<organism evidence="10 11">
    <name type="scientific">Desemzia incerta</name>
    <dbReference type="NCBI Taxonomy" id="82801"/>
    <lineage>
        <taxon>Bacteria</taxon>
        <taxon>Bacillati</taxon>
        <taxon>Bacillota</taxon>
        <taxon>Bacilli</taxon>
        <taxon>Lactobacillales</taxon>
        <taxon>Carnobacteriaceae</taxon>
        <taxon>Desemzia</taxon>
    </lineage>
</organism>
<protein>
    <submittedName>
        <fullName evidence="10">H+/Cl-antiporter ClcA</fullName>
    </submittedName>
</protein>
<keyword evidence="6 8" id="KW-0472">Membrane</keyword>
<dbReference type="AlphaFoldDB" id="A0A1I5XEG4"/>
<evidence type="ECO:0000256" key="1">
    <source>
        <dbReference type="ARBA" id="ARBA00004141"/>
    </source>
</evidence>
<proteinExistence type="predicted"/>
<dbReference type="GO" id="GO:0005247">
    <property type="term" value="F:voltage-gated chloride channel activity"/>
    <property type="evidence" value="ECO:0007669"/>
    <property type="project" value="TreeGrafter"/>
</dbReference>
<dbReference type="Pfam" id="PF00654">
    <property type="entry name" value="Voltage_CLC"/>
    <property type="match status" value="1"/>
</dbReference>
<dbReference type="SUPFAM" id="SSF81340">
    <property type="entry name" value="Clc chloride channel"/>
    <property type="match status" value="1"/>
</dbReference>
<dbReference type="OrthoDB" id="9812438at2"/>
<feature type="transmembrane region" description="Helical" evidence="8">
    <location>
        <begin position="20"/>
        <end position="37"/>
    </location>
</feature>
<reference evidence="10 11" key="1">
    <citation type="submission" date="2016-10" db="EMBL/GenBank/DDBJ databases">
        <authorList>
            <person name="de Groot N.N."/>
        </authorList>
    </citation>
    <scope>NUCLEOTIDE SEQUENCE [LARGE SCALE GENOMIC DNA]</scope>
    <source>
        <strain evidence="10 11">DSM 20581</strain>
    </source>
</reference>
<evidence type="ECO:0000256" key="2">
    <source>
        <dbReference type="ARBA" id="ARBA00022448"/>
    </source>
</evidence>
<evidence type="ECO:0000259" key="9">
    <source>
        <dbReference type="PROSITE" id="PS51202"/>
    </source>
</evidence>
<feature type="transmembrane region" description="Helical" evidence="8">
    <location>
        <begin position="329"/>
        <end position="349"/>
    </location>
</feature>
<keyword evidence="11" id="KW-1185">Reference proteome</keyword>
<keyword evidence="2" id="KW-0813">Transport</keyword>
<keyword evidence="7" id="KW-0868">Chloride</keyword>
<dbReference type="GO" id="GO:0005886">
    <property type="term" value="C:plasma membrane"/>
    <property type="evidence" value="ECO:0007669"/>
    <property type="project" value="TreeGrafter"/>
</dbReference>
<dbReference type="PRINTS" id="PR00762">
    <property type="entry name" value="CLCHANNEL"/>
</dbReference>
<dbReference type="CDD" id="cd01031">
    <property type="entry name" value="EriC"/>
    <property type="match status" value="1"/>
</dbReference>
<dbReference type="GO" id="GO:0008324">
    <property type="term" value="F:monoatomic cation transmembrane transporter activity"/>
    <property type="evidence" value="ECO:0007669"/>
    <property type="project" value="InterPro"/>
</dbReference>
<evidence type="ECO:0000256" key="6">
    <source>
        <dbReference type="ARBA" id="ARBA00023136"/>
    </source>
</evidence>
<gene>
    <name evidence="10" type="ORF">SAMN04488506_1394</name>
</gene>
<evidence type="ECO:0000256" key="4">
    <source>
        <dbReference type="ARBA" id="ARBA00022989"/>
    </source>
</evidence>